<evidence type="ECO:0000313" key="2">
    <source>
        <dbReference type="Proteomes" id="UP000541185"/>
    </source>
</evidence>
<dbReference type="RefSeq" id="WP_169417217.1">
    <property type="nucleotide sequence ID" value="NZ_JABBFX010000001.1"/>
</dbReference>
<sequence length="218" mass="22615">MKRVHSPSRRVAQRGISLLFALMALVVLALGAVALTRSVDTGTLVMGNLGMKQDTLASSAPAAEQAIAWLQANVTGNTLDSSDPSNGYYASSIDKLDPTGNHSSAATPLSLVNWDGDCNGAASGTYATCDTLAKTGTAVNGNKVQWVITRLCDNTGAPSGTNLCVRPASAATSTALERGELNPGGRISAAIMGPYYRVVVRVEGPRSAVTYTESLVHF</sequence>
<dbReference type="AlphaFoldDB" id="A0A848GWJ2"/>
<accession>A0A848GWJ2</accession>
<comment type="caution">
    <text evidence="1">The sequence shown here is derived from an EMBL/GenBank/DDBJ whole genome shotgun (WGS) entry which is preliminary data.</text>
</comment>
<organism evidence="1 2">
    <name type="scientific">Ramlibacter agri</name>
    <dbReference type="NCBI Taxonomy" id="2728837"/>
    <lineage>
        <taxon>Bacteria</taxon>
        <taxon>Pseudomonadati</taxon>
        <taxon>Pseudomonadota</taxon>
        <taxon>Betaproteobacteria</taxon>
        <taxon>Burkholderiales</taxon>
        <taxon>Comamonadaceae</taxon>
        <taxon>Ramlibacter</taxon>
    </lineage>
</organism>
<dbReference type="Proteomes" id="UP000541185">
    <property type="component" value="Unassembled WGS sequence"/>
</dbReference>
<protein>
    <recommendedName>
        <fullName evidence="3">Pilus assembly protein PilX</fullName>
    </recommendedName>
</protein>
<evidence type="ECO:0000313" key="1">
    <source>
        <dbReference type="EMBL" id="NML42975.1"/>
    </source>
</evidence>
<dbReference type="EMBL" id="JABBFX010000001">
    <property type="protein sequence ID" value="NML42975.1"/>
    <property type="molecule type" value="Genomic_DNA"/>
</dbReference>
<reference evidence="1 2" key="1">
    <citation type="submission" date="2020-04" db="EMBL/GenBank/DDBJ databases">
        <title>Ramlibacter sp. G-1-2-2 isolated from soil.</title>
        <authorList>
            <person name="Dahal R.H."/>
        </authorList>
    </citation>
    <scope>NUCLEOTIDE SEQUENCE [LARGE SCALE GENOMIC DNA]</scope>
    <source>
        <strain evidence="1 2">G-1-2-2</strain>
    </source>
</reference>
<name>A0A848GWJ2_9BURK</name>
<proteinExistence type="predicted"/>
<gene>
    <name evidence="1" type="ORF">HHL11_04375</name>
</gene>
<keyword evidence="2" id="KW-1185">Reference proteome</keyword>
<evidence type="ECO:0008006" key="3">
    <source>
        <dbReference type="Google" id="ProtNLM"/>
    </source>
</evidence>